<dbReference type="AlphaFoldDB" id="A0A173TST0"/>
<dbReference type="PaxDb" id="166486-ERS852572_01699"/>
<evidence type="ECO:0000256" key="1">
    <source>
        <dbReference type="SAM" id="Phobius"/>
    </source>
</evidence>
<feature type="transmembrane region" description="Helical" evidence="1">
    <location>
        <begin position="39"/>
        <end position="57"/>
    </location>
</feature>
<dbReference type="OrthoDB" id="1827913at2"/>
<evidence type="ECO:0000313" key="3">
    <source>
        <dbReference type="Proteomes" id="UP000095350"/>
    </source>
</evidence>
<feature type="transmembrane region" description="Helical" evidence="1">
    <location>
        <begin position="63"/>
        <end position="85"/>
    </location>
</feature>
<feature type="transmembrane region" description="Helical" evidence="1">
    <location>
        <begin position="320"/>
        <end position="340"/>
    </location>
</feature>
<dbReference type="EMBL" id="CYXZ01000011">
    <property type="protein sequence ID" value="CUN05339.1"/>
    <property type="molecule type" value="Genomic_DNA"/>
</dbReference>
<gene>
    <name evidence="2" type="ORF">ERS852572_01699</name>
</gene>
<sequence length="341" mass="38492">MNSIMGVVVVLIVLNILFLVTGKSFFCLFKREETIEFEWLTGFVLFLAVFGVIELPIEMSGLPFHVLVYAESAVFAVLFAGCILYCIYESHYHGVLLWKKPDRRFAMLLVMLFLLILYGMNNGASVHGYDTSYYNGHAANALYTDTMYQYDARTGLYKGNESYVHDCYPMLIATLAKIFFMHTLVVVNRVLACVEILFASLIVYETARRLAGGREDIANWTVGIHGALSILSYEFPDTAEYYLWQRTAESKSMLCNIYLPFVLLALVLLAKEIDNKCNWLILGMIVTAGMAMSVSGIFIIAAMVGIGVVVIMTVQKKWKYMINTMLCMMPGLMIGMIRILQ</sequence>
<feature type="transmembrane region" description="Helical" evidence="1">
    <location>
        <begin position="105"/>
        <end position="124"/>
    </location>
</feature>
<dbReference type="InterPro" id="IPR045723">
    <property type="entry name" value="DUF6077"/>
</dbReference>
<feature type="transmembrane region" description="Helical" evidence="1">
    <location>
        <begin position="281"/>
        <end position="314"/>
    </location>
</feature>
<dbReference type="STRING" id="166486.ERS852572_01699"/>
<name>A0A173TST0_9FIRM</name>
<proteinExistence type="predicted"/>
<feature type="transmembrane region" description="Helical" evidence="1">
    <location>
        <begin position="178"/>
        <end position="204"/>
    </location>
</feature>
<dbReference type="Pfam" id="PF19554">
    <property type="entry name" value="DUF6077"/>
    <property type="match status" value="1"/>
</dbReference>
<reference evidence="2 3" key="1">
    <citation type="submission" date="2015-09" db="EMBL/GenBank/DDBJ databases">
        <authorList>
            <consortium name="Pathogen Informatics"/>
        </authorList>
    </citation>
    <scope>NUCLEOTIDE SEQUENCE [LARGE SCALE GENOMIC DNA]</scope>
    <source>
        <strain evidence="2 3">2789STDY5834960</strain>
    </source>
</reference>
<organism evidence="2 3">
    <name type="scientific">Roseburia intestinalis</name>
    <dbReference type="NCBI Taxonomy" id="166486"/>
    <lineage>
        <taxon>Bacteria</taxon>
        <taxon>Bacillati</taxon>
        <taxon>Bacillota</taxon>
        <taxon>Clostridia</taxon>
        <taxon>Lachnospirales</taxon>
        <taxon>Lachnospiraceae</taxon>
        <taxon>Roseburia</taxon>
    </lineage>
</organism>
<keyword evidence="1" id="KW-0812">Transmembrane</keyword>
<evidence type="ECO:0000313" key="2">
    <source>
        <dbReference type="EMBL" id="CUN05339.1"/>
    </source>
</evidence>
<accession>A0A173TST0</accession>
<keyword evidence="1" id="KW-0472">Membrane</keyword>
<dbReference type="Proteomes" id="UP000095350">
    <property type="component" value="Unassembled WGS sequence"/>
</dbReference>
<dbReference type="RefSeq" id="WP_055194184.1">
    <property type="nucleotide sequence ID" value="NZ_CABIYH010000011.1"/>
</dbReference>
<protein>
    <submittedName>
        <fullName evidence="2">Uncharacterized protein</fullName>
    </submittedName>
</protein>
<feature type="transmembrane region" description="Helical" evidence="1">
    <location>
        <begin position="6"/>
        <end position="27"/>
    </location>
</feature>
<keyword evidence="1" id="KW-1133">Transmembrane helix</keyword>
<feature type="transmembrane region" description="Helical" evidence="1">
    <location>
        <begin position="253"/>
        <end position="269"/>
    </location>
</feature>